<organism evidence="3 4">
    <name type="scientific">Hymenobacter canadensis</name>
    <dbReference type="NCBI Taxonomy" id="2999067"/>
    <lineage>
        <taxon>Bacteria</taxon>
        <taxon>Pseudomonadati</taxon>
        <taxon>Bacteroidota</taxon>
        <taxon>Cytophagia</taxon>
        <taxon>Cytophagales</taxon>
        <taxon>Hymenobacteraceae</taxon>
        <taxon>Hymenobacter</taxon>
    </lineage>
</organism>
<accession>A0ABY7LPD9</accession>
<feature type="region of interest" description="Disordered" evidence="1">
    <location>
        <begin position="55"/>
        <end position="77"/>
    </location>
</feature>
<evidence type="ECO:0000313" key="4">
    <source>
        <dbReference type="Proteomes" id="UP001211005"/>
    </source>
</evidence>
<reference evidence="3 4" key="1">
    <citation type="submission" date="2022-12" db="EMBL/GenBank/DDBJ databases">
        <title>Hymenobacter canadensis sp. nov. isolated from lake water of the Cambridge Bay, Canada.</title>
        <authorList>
            <person name="Kim W.H."/>
            <person name="Lee Y.M."/>
        </authorList>
    </citation>
    <scope>NUCLEOTIDE SEQUENCE [LARGE SCALE GENOMIC DNA]</scope>
    <source>
        <strain evidence="3 4">PAMC 29467</strain>
    </source>
</reference>
<keyword evidence="4" id="KW-1185">Reference proteome</keyword>
<name>A0ABY7LPD9_9BACT</name>
<feature type="signal peptide" evidence="2">
    <location>
        <begin position="1"/>
        <end position="21"/>
    </location>
</feature>
<dbReference type="PROSITE" id="PS51257">
    <property type="entry name" value="PROKAR_LIPOPROTEIN"/>
    <property type="match status" value="1"/>
</dbReference>
<sequence>MKTRFFSFALLMAALSFSSCGEKRTDGTAGEAVSNMDEAAANGGVEADATVIDNEAGPTVTASPDSAMAADSSTMAQ</sequence>
<proteinExistence type="predicted"/>
<feature type="compositionally biased region" description="Low complexity" evidence="1">
    <location>
        <begin position="61"/>
        <end position="77"/>
    </location>
</feature>
<evidence type="ECO:0000256" key="2">
    <source>
        <dbReference type="SAM" id="SignalP"/>
    </source>
</evidence>
<evidence type="ECO:0000256" key="1">
    <source>
        <dbReference type="SAM" id="MobiDB-lite"/>
    </source>
</evidence>
<keyword evidence="2" id="KW-0732">Signal</keyword>
<evidence type="ECO:0000313" key="3">
    <source>
        <dbReference type="EMBL" id="WBA41341.1"/>
    </source>
</evidence>
<evidence type="ECO:0008006" key="5">
    <source>
        <dbReference type="Google" id="ProtNLM"/>
    </source>
</evidence>
<gene>
    <name evidence="3" type="ORF">O3303_16155</name>
</gene>
<dbReference type="Proteomes" id="UP001211005">
    <property type="component" value="Chromosome"/>
</dbReference>
<dbReference type="RefSeq" id="WP_269559417.1">
    <property type="nucleotide sequence ID" value="NZ_CP114767.1"/>
</dbReference>
<dbReference type="EMBL" id="CP114767">
    <property type="protein sequence ID" value="WBA41341.1"/>
    <property type="molecule type" value="Genomic_DNA"/>
</dbReference>
<protein>
    <recommendedName>
        <fullName evidence="5">Entericidin</fullName>
    </recommendedName>
</protein>
<feature type="chain" id="PRO_5045386915" description="Entericidin" evidence="2">
    <location>
        <begin position="22"/>
        <end position="77"/>
    </location>
</feature>